<organism evidence="1 2">
    <name type="scientific">Panicum virgatum</name>
    <name type="common">Blackwell switchgrass</name>
    <dbReference type="NCBI Taxonomy" id="38727"/>
    <lineage>
        <taxon>Eukaryota</taxon>
        <taxon>Viridiplantae</taxon>
        <taxon>Streptophyta</taxon>
        <taxon>Embryophyta</taxon>
        <taxon>Tracheophyta</taxon>
        <taxon>Spermatophyta</taxon>
        <taxon>Magnoliopsida</taxon>
        <taxon>Liliopsida</taxon>
        <taxon>Poales</taxon>
        <taxon>Poaceae</taxon>
        <taxon>PACMAD clade</taxon>
        <taxon>Panicoideae</taxon>
        <taxon>Panicodae</taxon>
        <taxon>Paniceae</taxon>
        <taxon>Panicinae</taxon>
        <taxon>Panicum</taxon>
        <taxon>Panicum sect. Hiantes</taxon>
    </lineage>
</organism>
<reference evidence="1 2" key="1">
    <citation type="submission" date="2020-05" db="EMBL/GenBank/DDBJ databases">
        <title>WGS assembly of Panicum virgatum.</title>
        <authorList>
            <person name="Lovell J.T."/>
            <person name="Jenkins J."/>
            <person name="Shu S."/>
            <person name="Juenger T.E."/>
            <person name="Schmutz J."/>
        </authorList>
    </citation>
    <scope>NUCLEOTIDE SEQUENCE [LARGE SCALE GENOMIC DNA]</scope>
    <source>
        <strain evidence="2">cv. AP13</strain>
    </source>
</reference>
<dbReference type="AlphaFoldDB" id="A0A8T0NMB1"/>
<evidence type="ECO:0000313" key="2">
    <source>
        <dbReference type="Proteomes" id="UP000823388"/>
    </source>
</evidence>
<gene>
    <name evidence="1" type="ORF">PVAP13_9KG277800</name>
</gene>
<proteinExistence type="predicted"/>
<comment type="caution">
    <text evidence="1">The sequence shown here is derived from an EMBL/GenBank/DDBJ whole genome shotgun (WGS) entry which is preliminary data.</text>
</comment>
<dbReference type="EMBL" id="CM029053">
    <property type="protein sequence ID" value="KAG2549998.1"/>
    <property type="molecule type" value="Genomic_DNA"/>
</dbReference>
<accession>A0A8T0NMB1</accession>
<name>A0A8T0NMB1_PANVG</name>
<sequence length="104" mass="11475">MLETCFMKRCGSSPVGGSIPRALLARKLSQKGGSLGPMHCSSSTEEVAGCCGVRHKPSVQYDKQRHVKNIKVFASSVETIFAIIYQNDQYHILHPSQLLIVLIF</sequence>
<evidence type="ECO:0000313" key="1">
    <source>
        <dbReference type="EMBL" id="KAG2549998.1"/>
    </source>
</evidence>
<keyword evidence="2" id="KW-1185">Reference proteome</keyword>
<protein>
    <submittedName>
        <fullName evidence="1">Uncharacterized protein</fullName>
    </submittedName>
</protein>
<dbReference type="Proteomes" id="UP000823388">
    <property type="component" value="Chromosome 9K"/>
</dbReference>